<dbReference type="InterPro" id="IPR036291">
    <property type="entry name" value="NAD(P)-bd_dom_sf"/>
</dbReference>
<gene>
    <name evidence="2" type="ORF">JCM19232_2514</name>
</gene>
<dbReference type="GO" id="GO:0006813">
    <property type="term" value="P:potassium ion transport"/>
    <property type="evidence" value="ECO:0007669"/>
    <property type="project" value="InterPro"/>
</dbReference>
<reference evidence="2 3" key="2">
    <citation type="submission" date="2015-01" db="EMBL/GenBank/DDBJ databases">
        <authorList>
            <consortium name="NBRP consortium"/>
            <person name="Sawabe T."/>
            <person name="Meirelles P."/>
            <person name="Feng G."/>
            <person name="Sayaka M."/>
            <person name="Hattori M."/>
            <person name="Ohkuma M."/>
        </authorList>
    </citation>
    <scope>NUCLEOTIDE SEQUENCE [LARGE SCALE GENOMIC DNA]</scope>
    <source>
        <strain evidence="2 3">JCM19232</strain>
    </source>
</reference>
<dbReference type="EMBL" id="BBSA01000009">
    <property type="protein sequence ID" value="GAM63534.1"/>
    <property type="molecule type" value="Genomic_DNA"/>
</dbReference>
<sequence length="93" mass="10570">MNHSNHIVIIGYNRDRTPHLVQMLKREEKQREIVLVSVTEKQNPLGDDVEFINAHGFTEEEDLSRAGIEKASCLVVDTDTDEMTLTISLFISS</sequence>
<evidence type="ECO:0000313" key="2">
    <source>
        <dbReference type="EMBL" id="GAM63534.1"/>
    </source>
</evidence>
<reference evidence="2 3" key="1">
    <citation type="submission" date="2015-01" db="EMBL/GenBank/DDBJ databases">
        <title>Vibrio sp. C5 JCM 19232 whole genome shotgun sequence.</title>
        <authorList>
            <person name="Sawabe T."/>
            <person name="Meirelles P."/>
            <person name="Feng G."/>
            <person name="Sayaka M."/>
            <person name="Hattori M."/>
            <person name="Ohkuma M."/>
        </authorList>
    </citation>
    <scope>NUCLEOTIDE SEQUENCE [LARGE SCALE GENOMIC DNA]</scope>
    <source>
        <strain evidence="2 3">JCM19232</strain>
    </source>
</reference>
<dbReference type="AlphaFoldDB" id="A0A0B8PLE6"/>
<proteinExistence type="predicted"/>
<keyword evidence="2" id="KW-0407">Ion channel</keyword>
<evidence type="ECO:0000259" key="1">
    <source>
        <dbReference type="PROSITE" id="PS51201"/>
    </source>
</evidence>
<keyword evidence="2" id="KW-0813">Transport</keyword>
<dbReference type="Proteomes" id="UP000031670">
    <property type="component" value="Unassembled WGS sequence"/>
</dbReference>
<protein>
    <submittedName>
        <fullName evidence="2">Putative potassium channel protein</fullName>
    </submittedName>
</protein>
<accession>A0A0B8PLE6</accession>
<dbReference type="PROSITE" id="PS51201">
    <property type="entry name" value="RCK_N"/>
    <property type="match status" value="1"/>
</dbReference>
<evidence type="ECO:0000313" key="3">
    <source>
        <dbReference type="Proteomes" id="UP000031670"/>
    </source>
</evidence>
<dbReference type="SUPFAM" id="SSF51735">
    <property type="entry name" value="NAD(P)-binding Rossmann-fold domains"/>
    <property type="match status" value="1"/>
</dbReference>
<dbReference type="GO" id="GO:0034220">
    <property type="term" value="P:monoatomic ion transmembrane transport"/>
    <property type="evidence" value="ECO:0007669"/>
    <property type="project" value="UniProtKB-KW"/>
</dbReference>
<comment type="caution">
    <text evidence="2">The sequence shown here is derived from an EMBL/GenBank/DDBJ whole genome shotgun (WGS) entry which is preliminary data.</text>
</comment>
<feature type="domain" description="RCK N-terminal" evidence="1">
    <location>
        <begin position="4"/>
        <end position="93"/>
    </location>
</feature>
<name>A0A0B8PLE6_9VIBR</name>
<dbReference type="Pfam" id="PF02254">
    <property type="entry name" value="TrkA_N"/>
    <property type="match status" value="1"/>
</dbReference>
<dbReference type="Gene3D" id="3.40.50.720">
    <property type="entry name" value="NAD(P)-binding Rossmann-like Domain"/>
    <property type="match status" value="1"/>
</dbReference>
<organism evidence="2 3">
    <name type="scientific">Vibrio ishigakensis</name>
    <dbReference type="NCBI Taxonomy" id="1481914"/>
    <lineage>
        <taxon>Bacteria</taxon>
        <taxon>Pseudomonadati</taxon>
        <taxon>Pseudomonadota</taxon>
        <taxon>Gammaproteobacteria</taxon>
        <taxon>Vibrionales</taxon>
        <taxon>Vibrionaceae</taxon>
        <taxon>Vibrio</taxon>
    </lineage>
</organism>
<keyword evidence="2" id="KW-0406">Ion transport</keyword>
<dbReference type="InterPro" id="IPR003148">
    <property type="entry name" value="RCK_N"/>
</dbReference>